<keyword evidence="9 16" id="KW-1133">Transmembrane helix</keyword>
<dbReference type="Pfam" id="PF08725">
    <property type="entry name" value="Integrin_b_cyt"/>
    <property type="match status" value="1"/>
</dbReference>
<comment type="similarity">
    <text evidence="2 15">Belongs to the integrin beta chain family.</text>
</comment>
<proteinExistence type="evidence at transcript level"/>
<evidence type="ECO:0000256" key="3">
    <source>
        <dbReference type="ARBA" id="ARBA00022475"/>
    </source>
</evidence>
<dbReference type="PIRSF" id="PIRSF002512">
    <property type="entry name" value="Integrin_B"/>
    <property type="match status" value="1"/>
</dbReference>
<feature type="disulfide bond" evidence="14">
    <location>
        <begin position="419"/>
        <end position="432"/>
    </location>
</feature>
<evidence type="ECO:0000256" key="14">
    <source>
        <dbReference type="PIRSR" id="PIRSR002512-1"/>
    </source>
</evidence>
<evidence type="ECO:0000259" key="18">
    <source>
        <dbReference type="SMART" id="SM01241"/>
    </source>
</evidence>
<sequence>MAFYGGISFLQCLFSLGIIFILFPLSREQMTTADELDAICEEASITTCDACIRADPRCSWCVQGRLGAKIKRCRAATKQTDCALGQEQNPRNVFNKTENREFSAIGTDITQAVVQLRPQKIDLELRKGAPIKFNITYRKVSDYPVDLYYVMDLSHSMTDDLVVLQKLGTTLANDIRNNVTQNIQLGFGTFVDKVMMPFTSTVPEQLKNPCVKNPGGGDQCAPPFGFRHQQSISSDLDKFRTAVESTKISGNIDSPEGGFDALMQIAVCSKDIGWRDEATHLVVFTTDASFHMALDGKLAAILEMNDLKCHLTAGANKYLNPSDIVYSKSKELDYPSIGQLRHVFSEYKIQPIFAVTGDVLPLYEGLKELIPNSYVDQLASDSSNIIDIIKDAYNNLKGKLEMNYNNKPPNVDLKYRVLCPSEPDWKLQSLRCDNITIGSEVVYEFEITATSCPPDGVTYPPMTFTSSSLQESVTINFGFKCSCDCTNQPIQNSPQCNTNGSLVCGICSCYSPHEGAQCQCTRESDDVSLIDKCKKGGPQSNDEICEGNGICECGTCNCDEGYSENFCQCSNKGCPKNDKGLCGGPVRGTCHNCGGDGRCICMDGWTLHPTLGTCSCNINFCKVNATDVKNCTGNGECACDRCRCDDPLIWSGEFCETCIHPSCKEVQPECQGSAVRQCAECVHTARRNRKNADETCKETCGNLQYLAVAEFPACGSCGTDENCARICDDIDQDIVTPRDCLSPLTSECDIKFKVVWKRSTNDYHLLVKEFDKNSDCRDPINPLLYVLPIVAGIVLIGLIALAVWKVYQTMRDKKEWENFEREMKQSRWTKDINPVFVNPSAKFENPSYGGDM</sequence>
<dbReference type="Pfam" id="PF00362">
    <property type="entry name" value="Integrin_beta"/>
    <property type="match status" value="1"/>
</dbReference>
<feature type="disulfide bond" evidence="14">
    <location>
        <begin position="210"/>
        <end position="220"/>
    </location>
</feature>
<evidence type="ECO:0000256" key="15">
    <source>
        <dbReference type="RuleBase" id="RU000633"/>
    </source>
</evidence>
<evidence type="ECO:0000256" key="5">
    <source>
        <dbReference type="ARBA" id="ARBA00022692"/>
    </source>
</evidence>
<dbReference type="GO" id="GO:0008305">
    <property type="term" value="C:integrin complex"/>
    <property type="evidence" value="ECO:0007669"/>
    <property type="project" value="TreeGrafter"/>
</dbReference>
<evidence type="ECO:0000256" key="9">
    <source>
        <dbReference type="ARBA" id="ARBA00022989"/>
    </source>
</evidence>
<feature type="disulfide bond" evidence="14">
    <location>
        <begin position="40"/>
        <end position="483"/>
    </location>
</feature>
<evidence type="ECO:0000256" key="7">
    <source>
        <dbReference type="ARBA" id="ARBA00022737"/>
    </source>
</evidence>
<dbReference type="Gene3D" id="3.40.50.410">
    <property type="entry name" value="von Willebrand factor, type A domain"/>
    <property type="match status" value="1"/>
</dbReference>
<dbReference type="PANTHER" id="PTHR10082">
    <property type="entry name" value="INTEGRIN BETA SUBUNIT"/>
    <property type="match status" value="1"/>
</dbReference>
<dbReference type="GO" id="GO:0009986">
    <property type="term" value="C:cell surface"/>
    <property type="evidence" value="ECO:0007669"/>
    <property type="project" value="TreeGrafter"/>
</dbReference>
<gene>
    <name evidence="19" type="primary">HrITGB1</name>
</gene>
<dbReference type="InterPro" id="IPR015812">
    <property type="entry name" value="Integrin_bsu"/>
</dbReference>
<feature type="transmembrane region" description="Helical" evidence="16">
    <location>
        <begin position="7"/>
        <end position="25"/>
    </location>
</feature>
<keyword evidence="10 15" id="KW-0401">Integrin</keyword>
<dbReference type="SMART" id="SM00187">
    <property type="entry name" value="INB"/>
    <property type="match status" value="1"/>
</dbReference>
<dbReference type="GO" id="GO:0098609">
    <property type="term" value="P:cell-cell adhesion"/>
    <property type="evidence" value="ECO:0007669"/>
    <property type="project" value="TreeGrafter"/>
</dbReference>
<feature type="disulfide bond" evidence="14">
    <location>
        <begin position="48"/>
        <end position="58"/>
    </location>
</feature>
<evidence type="ECO:0000256" key="2">
    <source>
        <dbReference type="ARBA" id="ARBA00007449"/>
    </source>
</evidence>
<feature type="disulfide bond" evidence="14">
    <location>
        <begin position="637"/>
        <end position="642"/>
    </location>
</feature>
<keyword evidence="12 14" id="KW-1015">Disulfide bond</keyword>
<feature type="disulfide bond" evidence="14">
    <location>
        <begin position="601"/>
        <end position="614"/>
    </location>
</feature>
<dbReference type="Gene3D" id="1.20.5.100">
    <property type="entry name" value="Cytochrome c1, transmembrane anchor, C-terminal"/>
    <property type="match status" value="1"/>
</dbReference>
<feature type="transmembrane region" description="Helical" evidence="16">
    <location>
        <begin position="783"/>
        <end position="804"/>
    </location>
</feature>
<dbReference type="InterPro" id="IPR036465">
    <property type="entry name" value="vWFA_dom_sf"/>
</dbReference>
<dbReference type="Pfam" id="PF18372">
    <property type="entry name" value="I-EGF_1"/>
    <property type="match status" value="1"/>
</dbReference>
<organism evidence="19">
    <name type="scientific">Halocynthia roretzi</name>
    <name type="common">Sea squirt</name>
    <name type="synonym">Cynthia roretzi</name>
    <dbReference type="NCBI Taxonomy" id="7729"/>
    <lineage>
        <taxon>Eukaryota</taxon>
        <taxon>Metazoa</taxon>
        <taxon>Chordata</taxon>
        <taxon>Tunicata</taxon>
        <taxon>Ascidiacea</taxon>
        <taxon>Stolidobranchia</taxon>
        <taxon>Pyuridae</taxon>
        <taxon>Halocynthia</taxon>
    </lineage>
</organism>
<feature type="disulfide bond" evidence="14">
    <location>
        <begin position="678"/>
        <end position="776"/>
    </location>
</feature>
<evidence type="ECO:0000256" key="12">
    <source>
        <dbReference type="ARBA" id="ARBA00023157"/>
    </source>
</evidence>
<evidence type="ECO:0000313" key="19">
    <source>
        <dbReference type="EMBL" id="BAD15077.1"/>
    </source>
</evidence>
<keyword evidence="7" id="KW-0677">Repeat</keyword>
<dbReference type="SUPFAM" id="SSF103575">
    <property type="entry name" value="Plexin repeat"/>
    <property type="match status" value="1"/>
</dbReference>
<evidence type="ECO:0000256" key="16">
    <source>
        <dbReference type="SAM" id="Phobius"/>
    </source>
</evidence>
<name>Q75S85_HALRO</name>
<evidence type="ECO:0000256" key="10">
    <source>
        <dbReference type="ARBA" id="ARBA00023037"/>
    </source>
</evidence>
<evidence type="ECO:0000256" key="4">
    <source>
        <dbReference type="ARBA" id="ARBA00022536"/>
    </source>
</evidence>
<evidence type="ECO:0000256" key="8">
    <source>
        <dbReference type="ARBA" id="ARBA00022889"/>
    </source>
</evidence>
<dbReference type="PANTHER" id="PTHR10082:SF60">
    <property type="entry name" value="INTEGRIN BETA-PS"/>
    <property type="match status" value="1"/>
</dbReference>
<feature type="disulfide bond" evidence="14">
    <location>
        <begin position="558"/>
        <end position="567"/>
    </location>
</feature>
<dbReference type="Gene3D" id="2.60.40.1510">
    <property type="entry name" value="ntegrin, alpha v. Chain A, domain 3"/>
    <property type="match status" value="1"/>
</dbReference>
<feature type="disulfide bond" evidence="14">
    <location>
        <begin position="268"/>
        <end position="309"/>
    </location>
</feature>
<dbReference type="EMBL" id="AB154831">
    <property type="protein sequence ID" value="BAD15077.1"/>
    <property type="molecule type" value="mRNA"/>
</dbReference>
<dbReference type="SMART" id="SM01241">
    <property type="entry name" value="Integrin_b_cyt"/>
    <property type="match status" value="1"/>
</dbReference>
<feature type="disulfide bond" evidence="14">
    <location>
        <begin position="700"/>
        <end position="748"/>
    </location>
</feature>
<dbReference type="GO" id="GO:0033627">
    <property type="term" value="P:cell adhesion mediated by integrin"/>
    <property type="evidence" value="ECO:0007669"/>
    <property type="project" value="TreeGrafter"/>
</dbReference>
<reference evidence="19" key="1">
    <citation type="journal article" date="2004" name="Immunogenetics">
        <title>Characterization of novel ascidian beta integrins as primitive complement receptor subunits.</title>
        <authorList>
            <person name="Miyazawa S."/>
            <person name="Nonaka M."/>
        </authorList>
    </citation>
    <scope>NUCLEOTIDE SEQUENCE</scope>
    <source>
        <tissue evidence="19">Hemocyte</tissue>
    </source>
</reference>
<dbReference type="InterPro" id="IPR040622">
    <property type="entry name" value="EGF_integrin_1"/>
</dbReference>
<keyword evidence="11 16" id="KW-0472">Membrane</keyword>
<feature type="disulfide bond" evidence="14">
    <location>
        <begin position="639"/>
        <end position="696"/>
    </location>
</feature>
<dbReference type="Gene3D" id="2.170.300.10">
    <property type="entry name" value="Tie2 ligand-binding domain superfamily"/>
    <property type="match status" value="1"/>
</dbReference>
<evidence type="ECO:0000256" key="11">
    <source>
        <dbReference type="ARBA" id="ARBA00023136"/>
    </source>
</evidence>
<evidence type="ECO:0000256" key="1">
    <source>
        <dbReference type="ARBA" id="ARBA00004251"/>
    </source>
</evidence>
<feature type="disulfide bond" evidence="14">
    <location>
        <begin position="569"/>
        <end position="574"/>
    </location>
</feature>
<accession>Q75S85</accession>
<feature type="domain" description="Integrin beta subunit cytoplasmic" evidence="18">
    <location>
        <begin position="805"/>
        <end position="851"/>
    </location>
</feature>
<evidence type="ECO:0000256" key="13">
    <source>
        <dbReference type="ARBA" id="ARBA00023180"/>
    </source>
</evidence>
<dbReference type="GO" id="GO:0007160">
    <property type="term" value="P:cell-matrix adhesion"/>
    <property type="evidence" value="ECO:0007669"/>
    <property type="project" value="TreeGrafter"/>
</dbReference>
<evidence type="ECO:0000256" key="6">
    <source>
        <dbReference type="ARBA" id="ARBA00022729"/>
    </source>
</evidence>
<feature type="disulfide bond" evidence="14">
    <location>
        <begin position="593"/>
        <end position="631"/>
    </location>
</feature>
<protein>
    <recommendedName>
        <fullName evidence="15">Integrin beta</fullName>
    </recommendedName>
</protein>
<feature type="disulfide bond" evidence="14">
    <location>
        <begin position="509"/>
        <end position="518"/>
    </location>
</feature>
<dbReference type="PROSITE" id="PS00243">
    <property type="entry name" value="I_EGF_1"/>
    <property type="match status" value="2"/>
</dbReference>
<keyword evidence="4" id="KW-0245">EGF-like domain</keyword>
<dbReference type="InterPro" id="IPR002369">
    <property type="entry name" value="Integrin_bsu_VWA"/>
</dbReference>
<dbReference type="AlphaFoldDB" id="Q75S85"/>
<feature type="disulfide bond" evidence="14">
    <location>
        <begin position="51"/>
        <end position="82"/>
    </location>
</feature>
<dbReference type="SUPFAM" id="SSF53300">
    <property type="entry name" value="vWA-like"/>
    <property type="match status" value="1"/>
</dbReference>
<feature type="disulfide bond" evidence="14">
    <location>
        <begin position="590"/>
        <end position="599"/>
    </location>
</feature>
<keyword evidence="6" id="KW-0732">Signal</keyword>
<keyword evidence="5 15" id="KW-0812">Transmembrane</keyword>
<dbReference type="GO" id="GO:0005178">
    <property type="term" value="F:integrin binding"/>
    <property type="evidence" value="ECO:0007669"/>
    <property type="project" value="TreeGrafter"/>
</dbReference>
<dbReference type="GO" id="GO:0007229">
    <property type="term" value="P:integrin-mediated signaling pathway"/>
    <property type="evidence" value="ECO:0007669"/>
    <property type="project" value="UniProtKB-KW"/>
</dbReference>
<feature type="disulfide bond" evidence="14">
    <location>
        <begin position="553"/>
        <end position="582"/>
    </location>
</feature>
<dbReference type="InterPro" id="IPR032695">
    <property type="entry name" value="Integrin_dom_sf"/>
</dbReference>
<feature type="disulfide bond" evidence="14">
    <location>
        <begin position="481"/>
        <end position="485"/>
    </location>
</feature>
<dbReference type="PRINTS" id="PR01186">
    <property type="entry name" value="INTEGRINB"/>
</dbReference>
<feature type="disulfide bond" evidence="14">
    <location>
        <begin position="616"/>
        <end position="621"/>
    </location>
</feature>
<keyword evidence="3" id="KW-1003">Cell membrane</keyword>
<feature type="domain" description="Integrin beta subunit VWA" evidence="17">
    <location>
        <begin position="47"/>
        <end position="483"/>
    </location>
</feature>
<keyword evidence="13" id="KW-0325">Glycoprotein</keyword>
<comment type="subcellular location">
    <subcellularLocation>
        <location evidence="1 15">Cell membrane</location>
        <topology evidence="1 15">Single-pass type I membrane protein</topology>
    </subcellularLocation>
</comment>
<dbReference type="GO" id="GO:0016477">
    <property type="term" value="P:cell migration"/>
    <property type="evidence" value="ECO:0007669"/>
    <property type="project" value="TreeGrafter"/>
</dbReference>
<feature type="disulfide bond" evidence="14">
    <location>
        <begin position="644"/>
        <end position="655"/>
    </location>
</feature>
<feature type="disulfide bond" evidence="14">
    <location>
        <begin position="61"/>
        <end position="73"/>
    </location>
</feature>
<keyword evidence="8 15" id="KW-0130">Cell adhesion</keyword>
<dbReference type="FunFam" id="3.40.50.410:FF:000002">
    <property type="entry name" value="Integrin beta"/>
    <property type="match status" value="1"/>
</dbReference>
<dbReference type="SUPFAM" id="SSF69179">
    <property type="entry name" value="Integrin domains"/>
    <property type="match status" value="1"/>
</dbReference>
<dbReference type="GO" id="GO:0005925">
    <property type="term" value="C:focal adhesion"/>
    <property type="evidence" value="ECO:0007669"/>
    <property type="project" value="TreeGrafter"/>
</dbReference>
<feature type="disulfide bond" evidence="14">
    <location>
        <begin position="504"/>
        <end position="545"/>
    </location>
</feature>
<dbReference type="InterPro" id="IPR057243">
    <property type="entry name" value="Integrin_I-EGF_CS"/>
</dbReference>
<feature type="disulfide bond" evidence="14">
    <location>
        <begin position="670"/>
        <end position="681"/>
    </location>
</feature>
<feature type="disulfide bond" evidence="14">
    <location>
        <begin position="551"/>
        <end position="556"/>
    </location>
</feature>
<dbReference type="InterPro" id="IPR014836">
    <property type="entry name" value="Integrin_bsu_cyt_dom"/>
</dbReference>
<evidence type="ECO:0000259" key="17">
    <source>
        <dbReference type="SMART" id="SM00187"/>
    </source>
</evidence>